<keyword evidence="1" id="KW-1133">Transmembrane helix</keyword>
<dbReference type="EMBL" id="JACHKT010000030">
    <property type="protein sequence ID" value="MBB6004838.1"/>
    <property type="molecule type" value="Genomic_DNA"/>
</dbReference>
<feature type="transmembrane region" description="Helical" evidence="1">
    <location>
        <begin position="124"/>
        <end position="141"/>
    </location>
</feature>
<keyword evidence="1" id="KW-0812">Transmembrane</keyword>
<dbReference type="RefSeq" id="WP_184136122.1">
    <property type="nucleotide sequence ID" value="NZ_JACHKT010000030.1"/>
</dbReference>
<gene>
    <name evidence="2" type="ORF">HNP25_003508</name>
</gene>
<protein>
    <submittedName>
        <fullName evidence="2">Uncharacterized protein</fullName>
    </submittedName>
</protein>
<organism evidence="2 3">
    <name type="scientific">Arcicella rosea</name>
    <dbReference type="NCBI Taxonomy" id="502909"/>
    <lineage>
        <taxon>Bacteria</taxon>
        <taxon>Pseudomonadati</taxon>
        <taxon>Bacteroidota</taxon>
        <taxon>Cytophagia</taxon>
        <taxon>Cytophagales</taxon>
        <taxon>Flectobacillaceae</taxon>
        <taxon>Arcicella</taxon>
    </lineage>
</organism>
<evidence type="ECO:0000313" key="2">
    <source>
        <dbReference type="EMBL" id="MBB6004838.1"/>
    </source>
</evidence>
<sequence length="159" mass="18387">MKDEEIFDILDGIASEETIIRHQNLLLSDEVYRSLFQEYAATHAMLDVMPVEKTAVNFTDKLMDKWELAQAEVFERKTSKLPFYFLIGAGIVLILSLMMVFSISSPSTMKVDLNPILNILQNKFFINGLLTINTLVLLKFIDKKFLKPYFEKHYHVGSF</sequence>
<evidence type="ECO:0000313" key="3">
    <source>
        <dbReference type="Proteomes" id="UP000524404"/>
    </source>
</evidence>
<dbReference type="AlphaFoldDB" id="A0A841EW25"/>
<name>A0A841EW25_9BACT</name>
<accession>A0A841EW25</accession>
<proteinExistence type="predicted"/>
<evidence type="ECO:0000256" key="1">
    <source>
        <dbReference type="SAM" id="Phobius"/>
    </source>
</evidence>
<comment type="caution">
    <text evidence="2">The sequence shown here is derived from an EMBL/GenBank/DDBJ whole genome shotgun (WGS) entry which is preliminary data.</text>
</comment>
<reference evidence="2 3" key="1">
    <citation type="submission" date="2020-08" db="EMBL/GenBank/DDBJ databases">
        <title>Functional genomics of gut bacteria from endangered species of beetles.</title>
        <authorList>
            <person name="Carlos-Shanley C."/>
        </authorList>
    </citation>
    <scope>NUCLEOTIDE SEQUENCE [LARGE SCALE GENOMIC DNA]</scope>
    <source>
        <strain evidence="2 3">S00070</strain>
    </source>
</reference>
<feature type="transmembrane region" description="Helical" evidence="1">
    <location>
        <begin position="83"/>
        <end position="104"/>
    </location>
</feature>
<keyword evidence="1" id="KW-0472">Membrane</keyword>
<dbReference type="Proteomes" id="UP000524404">
    <property type="component" value="Unassembled WGS sequence"/>
</dbReference>
<keyword evidence="3" id="KW-1185">Reference proteome</keyword>